<organism evidence="2 3">
    <name type="scientific">Candidatus Nitrosomarinus catalinensis</name>
    <dbReference type="NCBI Taxonomy" id="1898749"/>
    <lineage>
        <taxon>Archaea</taxon>
        <taxon>Nitrososphaerota</taxon>
        <taxon>Nitrososphaeria</taxon>
        <taxon>Nitrosopumilales</taxon>
        <taxon>Nitrosopumilaceae</taxon>
        <taxon>Candidatus Nitrosomarinus</taxon>
    </lineage>
</organism>
<gene>
    <name evidence="2" type="primary">tatD</name>
    <name evidence="2" type="ORF">NMSP_0164</name>
</gene>
<dbReference type="InterPro" id="IPR032466">
    <property type="entry name" value="Metal_Hydrolase"/>
</dbReference>
<dbReference type="PANTHER" id="PTHR42658">
    <property type="entry name" value="HYDROLASE TATD"/>
    <property type="match status" value="1"/>
</dbReference>
<keyword evidence="1" id="KW-0479">Metal-binding</keyword>
<dbReference type="PIRSF" id="PIRSF005295">
    <property type="entry name" value="UCP005295_TatD"/>
    <property type="match status" value="1"/>
</dbReference>
<dbReference type="GO" id="GO:0046872">
    <property type="term" value="F:metal ion binding"/>
    <property type="evidence" value="ECO:0007669"/>
    <property type="project" value="UniProtKB-KW"/>
</dbReference>
<dbReference type="GO" id="GO:0016788">
    <property type="term" value="F:hydrolase activity, acting on ester bonds"/>
    <property type="evidence" value="ECO:0007669"/>
    <property type="project" value="UniProtKB-UniRule"/>
</dbReference>
<dbReference type="EMBL" id="CP021324">
    <property type="protein sequence ID" value="ARS63796.1"/>
    <property type="molecule type" value="Genomic_DNA"/>
</dbReference>
<dbReference type="InterPro" id="IPR012022">
    <property type="entry name" value="UCP005295"/>
</dbReference>
<dbReference type="InterPro" id="IPR001130">
    <property type="entry name" value="TatD-like"/>
</dbReference>
<dbReference type="SUPFAM" id="SSF51556">
    <property type="entry name" value="Metallo-dependent hydrolases"/>
    <property type="match status" value="1"/>
</dbReference>
<proteinExistence type="inferred from homology"/>
<dbReference type="Gene3D" id="3.20.20.140">
    <property type="entry name" value="Metal-dependent hydrolases"/>
    <property type="match status" value="1"/>
</dbReference>
<keyword evidence="3" id="KW-1185">Reference proteome</keyword>
<name>A0A2Z2HLU0_9ARCH</name>
<keyword evidence="1" id="KW-0378">Hydrolase</keyword>
<protein>
    <submittedName>
        <fullName evidence="2">Tat-linked quality control protein TatD</fullName>
    </submittedName>
</protein>
<dbReference type="AlphaFoldDB" id="A0A2Z2HLU0"/>
<dbReference type="Pfam" id="PF01026">
    <property type="entry name" value="TatD_DNase"/>
    <property type="match status" value="1"/>
</dbReference>
<dbReference type="KEGG" id="nct:NMSP_0164"/>
<comment type="similarity">
    <text evidence="1">Belongs to the metallo-dependent hydrolases superfamily.</text>
</comment>
<evidence type="ECO:0000313" key="3">
    <source>
        <dbReference type="Proteomes" id="UP000249949"/>
    </source>
</evidence>
<dbReference type="PANTHER" id="PTHR42658:SF1">
    <property type="entry name" value="HYDROLASE TATD"/>
    <property type="match status" value="1"/>
</dbReference>
<accession>A0A2Z2HLU0</accession>
<reference evidence="2 3" key="1">
    <citation type="journal article" date="2017" name="Environ. Microbiol.">
        <title>Genome and epigenome of a novel marine Thaumarchaeota strain suggest viral infection, phosphorothioation DNA modification and multiple restriction systems.</title>
        <authorList>
            <person name="Ahlgren N.A."/>
            <person name="Chen Y."/>
            <person name="Needham D.M."/>
            <person name="Parada A.E."/>
            <person name="Sachdeva R."/>
            <person name="Trinh V."/>
            <person name="Chen T."/>
            <person name="Fuhrman J.A."/>
        </authorList>
    </citation>
    <scope>NUCLEOTIDE SEQUENCE [LARGE SCALE GENOMIC DNA]</scope>
    <source>
        <strain evidence="2 3">SPOT01</strain>
    </source>
</reference>
<evidence type="ECO:0000313" key="2">
    <source>
        <dbReference type="EMBL" id="ARS63796.1"/>
    </source>
</evidence>
<sequence>MYSRTTDDYQKMALSGIKAVIEPSFWLGQERTSYETLKDYWEYIITFEHNRAAEFGIDHYCAISINPKEANNKKFANDSLEIIEDFLVRDNVIALGEIGFDSMTKQEEDIFRKQLILADNLKIPIIIHTPHVNKLEGTKKTFEIIDELQIEQSRIILDHNNEETIELSLSYDVYSGITVYPNTKLSPFRAVNILKEFGTDKILINSSADWGVSDPLSVPKTALEMNSNGFSEKEIEKVLFLNPNTFFKQSKNYRSLE</sequence>
<evidence type="ECO:0000256" key="1">
    <source>
        <dbReference type="PIRNR" id="PIRNR005295"/>
    </source>
</evidence>
<dbReference type="Proteomes" id="UP000249949">
    <property type="component" value="Chromosome"/>
</dbReference>
<dbReference type="OrthoDB" id="359310at2157"/>